<dbReference type="AlphaFoldDB" id="A0A8K0DIY4"/>
<accession>A0A8K0DIY4</accession>
<dbReference type="EMBL" id="VOIH02000012">
    <property type="protein sequence ID" value="KAF3431912.1"/>
    <property type="molecule type" value="Genomic_DNA"/>
</dbReference>
<reference evidence="1" key="1">
    <citation type="submission" date="2020-03" db="EMBL/GenBank/DDBJ databases">
        <title>A high-quality chromosome-level genome assembly of a woody plant with both climbing and erect habits, Rhamnella rubrinervis.</title>
        <authorList>
            <person name="Lu Z."/>
            <person name="Yang Y."/>
            <person name="Zhu X."/>
            <person name="Sun Y."/>
        </authorList>
    </citation>
    <scope>NUCLEOTIDE SEQUENCE</scope>
    <source>
        <strain evidence="1">BYM</strain>
        <tissue evidence="1">Leaf</tissue>
    </source>
</reference>
<gene>
    <name evidence="1" type="ORF">FNV43_RR26648</name>
</gene>
<sequence length="272" mass="31281">MGYSYWKNHLCEREDGPFQRRIGWAQFFRNSLTGEDVHGQSGHGVQSTTLRDLFYPRRQTLHNHKHRVDRISLKDTVVAQASILFVSIEYHGFNRTHIPKMICMITGILPVVQLRFLEMALGPLFFLFVLTHLMFLNSAEEEKHHPNCEPFSFPCGKLGEIGWAYKEKTHPDHCGLYKVDCSEENSPKIQLKEGGHWYQISEISQADSIFIDDTELRKTLTFRRCESLEKFGLPSPSLFSSPLNPNIVNLFKCHSSLRITPPTAFYSTSCGD</sequence>
<protein>
    <submittedName>
        <fullName evidence="1">Uncharacterized protein</fullName>
    </submittedName>
</protein>
<evidence type="ECO:0000313" key="2">
    <source>
        <dbReference type="Proteomes" id="UP000796880"/>
    </source>
</evidence>
<dbReference type="OrthoDB" id="1194458at2759"/>
<evidence type="ECO:0000313" key="1">
    <source>
        <dbReference type="EMBL" id="KAF3431912.1"/>
    </source>
</evidence>
<name>A0A8K0DIY4_9ROSA</name>
<organism evidence="1 2">
    <name type="scientific">Rhamnella rubrinervis</name>
    <dbReference type="NCBI Taxonomy" id="2594499"/>
    <lineage>
        <taxon>Eukaryota</taxon>
        <taxon>Viridiplantae</taxon>
        <taxon>Streptophyta</taxon>
        <taxon>Embryophyta</taxon>
        <taxon>Tracheophyta</taxon>
        <taxon>Spermatophyta</taxon>
        <taxon>Magnoliopsida</taxon>
        <taxon>eudicotyledons</taxon>
        <taxon>Gunneridae</taxon>
        <taxon>Pentapetalae</taxon>
        <taxon>rosids</taxon>
        <taxon>fabids</taxon>
        <taxon>Rosales</taxon>
        <taxon>Rhamnaceae</taxon>
        <taxon>rhamnoid group</taxon>
        <taxon>Rhamneae</taxon>
        <taxon>Rhamnella</taxon>
    </lineage>
</organism>
<proteinExistence type="predicted"/>
<keyword evidence="2" id="KW-1185">Reference proteome</keyword>
<comment type="caution">
    <text evidence="1">The sequence shown here is derived from an EMBL/GenBank/DDBJ whole genome shotgun (WGS) entry which is preliminary data.</text>
</comment>
<dbReference type="Proteomes" id="UP000796880">
    <property type="component" value="Unassembled WGS sequence"/>
</dbReference>